<evidence type="ECO:0000256" key="3">
    <source>
        <dbReference type="ARBA" id="ARBA00023172"/>
    </source>
</evidence>
<evidence type="ECO:0000256" key="7">
    <source>
        <dbReference type="SAM" id="MobiDB-lite"/>
    </source>
</evidence>
<keyword evidence="3" id="KW-0233">DNA recombination</keyword>
<evidence type="ECO:0000313" key="8">
    <source>
        <dbReference type="EMBL" id="KAK6176083.1"/>
    </source>
</evidence>
<keyword evidence="4" id="KW-0234">DNA repair</keyword>
<reference evidence="8 9" key="1">
    <citation type="submission" date="2024-01" db="EMBL/GenBank/DDBJ databases">
        <title>The genome of the rayed Mediterranean limpet Patella caerulea (Linnaeus, 1758).</title>
        <authorList>
            <person name="Anh-Thu Weber A."/>
            <person name="Halstead-Nussloch G."/>
        </authorList>
    </citation>
    <scope>NUCLEOTIDE SEQUENCE [LARGE SCALE GENOMIC DNA]</scope>
    <source>
        <strain evidence="8">AATW-2023a</strain>
        <tissue evidence="8">Whole specimen</tissue>
    </source>
</reference>
<evidence type="ECO:0000256" key="1">
    <source>
        <dbReference type="ARBA" id="ARBA00006638"/>
    </source>
</evidence>
<dbReference type="FunFam" id="3.30.390.80:FF:000001">
    <property type="entry name" value="DNA repair protein RAD52 homolog"/>
    <property type="match status" value="1"/>
</dbReference>
<feature type="compositionally biased region" description="Polar residues" evidence="7">
    <location>
        <begin position="217"/>
        <end position="237"/>
    </location>
</feature>
<proteinExistence type="inferred from homology"/>
<comment type="caution">
    <text evidence="8">The sequence shown here is derived from an EMBL/GenBank/DDBJ whole genome shotgun (WGS) entry which is preliminary data.</text>
</comment>
<evidence type="ECO:0000256" key="4">
    <source>
        <dbReference type="ARBA" id="ARBA00023204"/>
    </source>
</evidence>
<evidence type="ECO:0000256" key="6">
    <source>
        <dbReference type="ARBA" id="ARBA00073403"/>
    </source>
</evidence>
<comment type="function">
    <text evidence="5">Involved in double-stranded break repair. Plays a central role in genetic recombination and DNA repair by promoting the annealing of complementary single-stranded DNA and by stimulation of the RAD51 recombinase.</text>
</comment>
<dbReference type="InterPro" id="IPR041247">
    <property type="entry name" value="Rad52_fam"/>
</dbReference>
<sequence length="460" mass="51432">MNIKQTCFGQTGFSTEEHEAIQDCLRQRLGPKFISQRIGAGGLKLAYIEGWKLINIANETFGFNGWSHSVTNQTVDFVDHINGRYYVGVSAMVRVQLKDGVYHEDIGYGVSEGLKSKALSIEKARKEAATDGLKRSLKNFGNAMGNCLGDKEYLKCVGRAPKPPPEVCNLADLKSEMLNPKILHARQKNKYNPSIAITQHNMMNGDQVDSKYDKDSTSTNQIKPRNSISPRVDVTTSEETNGRVKALCVESTVIMSRRSSSETGIIRAINPAPKVNPTSYNQGFTNDSNRDQACPVGSPILSEEEKKKQERIRRQREKQLRYQEQIRQNTALQDSNLEPTRMGLPMATSTPFVGGSRNSPAIPLRLPSNQNTPKQEDGASYIQLKNDQPPIQQLVAEDNFEDEIWSQADYLLEENLVEDNENRQPGLKTRSKQRNRGPITTGPNTDVIVKKRKLSASGHR</sequence>
<organism evidence="8 9">
    <name type="scientific">Patella caerulea</name>
    <name type="common">Rayed Mediterranean limpet</name>
    <dbReference type="NCBI Taxonomy" id="87958"/>
    <lineage>
        <taxon>Eukaryota</taxon>
        <taxon>Metazoa</taxon>
        <taxon>Spiralia</taxon>
        <taxon>Lophotrochozoa</taxon>
        <taxon>Mollusca</taxon>
        <taxon>Gastropoda</taxon>
        <taxon>Patellogastropoda</taxon>
        <taxon>Patelloidea</taxon>
        <taxon>Patellidae</taxon>
        <taxon>Patella</taxon>
    </lineage>
</organism>
<dbReference type="Proteomes" id="UP001347796">
    <property type="component" value="Unassembled WGS sequence"/>
</dbReference>
<dbReference type="EMBL" id="JAZGQO010000010">
    <property type="protein sequence ID" value="KAK6176083.1"/>
    <property type="molecule type" value="Genomic_DNA"/>
</dbReference>
<evidence type="ECO:0000313" key="9">
    <source>
        <dbReference type="Proteomes" id="UP001347796"/>
    </source>
</evidence>
<dbReference type="GO" id="GO:0005634">
    <property type="term" value="C:nucleus"/>
    <property type="evidence" value="ECO:0007669"/>
    <property type="project" value="InterPro"/>
</dbReference>
<gene>
    <name evidence="8" type="ORF">SNE40_014438</name>
</gene>
<dbReference type="NCBIfam" id="TIGR00607">
    <property type="entry name" value="rad52"/>
    <property type="match status" value="1"/>
</dbReference>
<dbReference type="InterPro" id="IPR007232">
    <property type="entry name" value="Rad52_Rad59_Rad22"/>
</dbReference>
<dbReference type="SUPFAM" id="SSF54768">
    <property type="entry name" value="dsRNA-binding domain-like"/>
    <property type="match status" value="1"/>
</dbReference>
<dbReference type="Pfam" id="PF04098">
    <property type="entry name" value="Rad52_Rad22"/>
    <property type="match status" value="1"/>
</dbReference>
<dbReference type="GO" id="GO:0000730">
    <property type="term" value="P:DNA recombinase assembly"/>
    <property type="evidence" value="ECO:0007669"/>
    <property type="project" value="InterPro"/>
</dbReference>
<dbReference type="InterPro" id="IPR004585">
    <property type="entry name" value="DNA_recomb/repair_Rad52"/>
</dbReference>
<name>A0AAN8PJ38_PATCE</name>
<dbReference type="PANTHER" id="PTHR12132">
    <property type="entry name" value="DNA REPAIR AND RECOMBINATION PROTEIN RAD52, RAD59"/>
    <property type="match status" value="1"/>
</dbReference>
<dbReference type="PANTHER" id="PTHR12132:SF1">
    <property type="entry name" value="DNA REPAIR PROTEIN RAD52 HOMOLOG"/>
    <property type="match status" value="1"/>
</dbReference>
<dbReference type="GO" id="GO:0006312">
    <property type="term" value="P:mitotic recombination"/>
    <property type="evidence" value="ECO:0007669"/>
    <property type="project" value="TreeGrafter"/>
</dbReference>
<dbReference type="InterPro" id="IPR042525">
    <property type="entry name" value="Rad52_Rad59_Rad22_sf"/>
</dbReference>
<comment type="similarity">
    <text evidence="1">Belongs to the RAD52 family.</text>
</comment>
<keyword evidence="9" id="KW-1185">Reference proteome</keyword>
<dbReference type="GO" id="GO:0010792">
    <property type="term" value="P:DNA double-strand break processing involved in repair via single-strand annealing"/>
    <property type="evidence" value="ECO:0007669"/>
    <property type="project" value="UniProtKB-ARBA"/>
</dbReference>
<evidence type="ECO:0000256" key="2">
    <source>
        <dbReference type="ARBA" id="ARBA00022763"/>
    </source>
</evidence>
<keyword evidence="2" id="KW-0227">DNA damage</keyword>
<accession>A0AAN8PJ38</accession>
<feature type="region of interest" description="Disordered" evidence="7">
    <location>
        <begin position="209"/>
        <end position="237"/>
    </location>
</feature>
<feature type="region of interest" description="Disordered" evidence="7">
    <location>
        <begin position="416"/>
        <end position="460"/>
    </location>
</feature>
<feature type="compositionally biased region" description="Basic residues" evidence="7">
    <location>
        <begin position="450"/>
        <end position="460"/>
    </location>
</feature>
<evidence type="ECO:0000256" key="5">
    <source>
        <dbReference type="ARBA" id="ARBA00053354"/>
    </source>
</evidence>
<dbReference type="Gene3D" id="3.30.390.80">
    <property type="entry name" value="DNA repair protein Rad52/59/22"/>
    <property type="match status" value="1"/>
</dbReference>
<dbReference type="AlphaFoldDB" id="A0AAN8PJ38"/>
<protein>
    <recommendedName>
        <fullName evidence="6">DNA repair protein RAD52 homolog</fullName>
    </recommendedName>
</protein>